<sequence>MPVDLKFMYLFWHLEKKRERMPLQFSQFFFLQHHQLTGGNFPSSYFVLPLDMVPLSMLRKGEGEKEVTRERRKGRSMAHICLSLGGFVGFFRGKHEGIYNFRKYFFPLFLVFVLSLFFVLFCFFFPHLSFYYIIFNFQMSTKYIRCG</sequence>
<keyword evidence="1" id="KW-0812">Transmembrane</keyword>
<keyword evidence="1" id="KW-0472">Membrane</keyword>
<accession>A0A8D8YZM1</accession>
<reference evidence="2" key="1">
    <citation type="submission" date="2021-05" db="EMBL/GenBank/DDBJ databases">
        <authorList>
            <person name="Alioto T."/>
            <person name="Alioto T."/>
            <person name="Gomez Garrido J."/>
        </authorList>
    </citation>
    <scope>NUCLEOTIDE SEQUENCE</scope>
</reference>
<dbReference type="EMBL" id="HBUF01405707">
    <property type="protein sequence ID" value="CAG6738018.1"/>
    <property type="molecule type" value="Transcribed_RNA"/>
</dbReference>
<protein>
    <submittedName>
        <fullName evidence="2">Uncharacterized protein</fullName>
    </submittedName>
</protein>
<proteinExistence type="predicted"/>
<evidence type="ECO:0000256" key="1">
    <source>
        <dbReference type="SAM" id="Phobius"/>
    </source>
</evidence>
<evidence type="ECO:0000313" key="2">
    <source>
        <dbReference type="EMBL" id="CAG6738018.1"/>
    </source>
</evidence>
<dbReference type="EMBL" id="HBUF01405706">
    <property type="protein sequence ID" value="CAG6738017.1"/>
    <property type="molecule type" value="Transcribed_RNA"/>
</dbReference>
<feature type="transmembrane region" description="Helical" evidence="1">
    <location>
        <begin position="76"/>
        <end position="93"/>
    </location>
</feature>
<feature type="transmembrane region" description="Helical" evidence="1">
    <location>
        <begin position="105"/>
        <end position="135"/>
    </location>
</feature>
<dbReference type="AlphaFoldDB" id="A0A8D8YZM1"/>
<name>A0A8D8YZM1_9HEMI</name>
<organism evidence="2">
    <name type="scientific">Cacopsylla melanoneura</name>
    <dbReference type="NCBI Taxonomy" id="428564"/>
    <lineage>
        <taxon>Eukaryota</taxon>
        <taxon>Metazoa</taxon>
        <taxon>Ecdysozoa</taxon>
        <taxon>Arthropoda</taxon>
        <taxon>Hexapoda</taxon>
        <taxon>Insecta</taxon>
        <taxon>Pterygota</taxon>
        <taxon>Neoptera</taxon>
        <taxon>Paraneoptera</taxon>
        <taxon>Hemiptera</taxon>
        <taxon>Sternorrhyncha</taxon>
        <taxon>Psylloidea</taxon>
        <taxon>Psyllidae</taxon>
        <taxon>Psyllinae</taxon>
        <taxon>Cacopsylla</taxon>
    </lineage>
</organism>
<keyword evidence="1" id="KW-1133">Transmembrane helix</keyword>